<keyword evidence="9" id="KW-0808">Transferase</keyword>
<feature type="transmembrane region" description="Helical" evidence="21">
    <location>
        <begin position="356"/>
        <end position="381"/>
    </location>
</feature>
<dbReference type="Pfam" id="PF17151">
    <property type="entry name" value="CHASE7"/>
    <property type="match status" value="1"/>
</dbReference>
<evidence type="ECO:0000256" key="3">
    <source>
        <dbReference type="ARBA" id="ARBA00004665"/>
    </source>
</evidence>
<dbReference type="InterPro" id="IPR050469">
    <property type="entry name" value="Diguanylate_Cyclase"/>
</dbReference>
<keyword evidence="14" id="KW-0135">Cellulose biosynthesis</keyword>
<evidence type="ECO:0000256" key="18">
    <source>
        <dbReference type="ARBA" id="ARBA00031311"/>
    </source>
</evidence>
<dbReference type="InterPro" id="IPR043128">
    <property type="entry name" value="Rev_trsase/Diguanyl_cyclase"/>
</dbReference>
<dbReference type="GO" id="GO:0005886">
    <property type="term" value="C:plasma membrane"/>
    <property type="evidence" value="ECO:0007669"/>
    <property type="project" value="UniProtKB-SubCell"/>
</dbReference>
<protein>
    <recommendedName>
        <fullName evidence="6">diguanylate cyclase</fullName>
        <ecNumber evidence="6">2.7.7.65</ecNumber>
    </recommendedName>
    <alternativeName>
        <fullName evidence="18">Cellulose synthesis regulatory protein</fullName>
    </alternativeName>
</protein>
<evidence type="ECO:0000256" key="7">
    <source>
        <dbReference type="ARBA" id="ARBA00022475"/>
    </source>
</evidence>
<evidence type="ECO:0000256" key="9">
    <source>
        <dbReference type="ARBA" id="ARBA00022679"/>
    </source>
</evidence>
<comment type="cofactor">
    <cofactor evidence="1">
        <name>Mg(2+)</name>
        <dbReference type="ChEBI" id="CHEBI:18420"/>
    </cofactor>
</comment>
<dbReference type="GO" id="GO:0043709">
    <property type="term" value="P:cell adhesion involved in single-species biofilm formation"/>
    <property type="evidence" value="ECO:0007669"/>
    <property type="project" value="TreeGrafter"/>
</dbReference>
<evidence type="ECO:0000256" key="4">
    <source>
        <dbReference type="ARBA" id="ARBA00005186"/>
    </source>
</evidence>
<dbReference type="UniPathway" id="UPA00599"/>
<evidence type="ECO:0000256" key="21">
    <source>
        <dbReference type="SAM" id="Phobius"/>
    </source>
</evidence>
<keyword evidence="10 21" id="KW-0812">Transmembrane</keyword>
<evidence type="ECO:0000256" key="10">
    <source>
        <dbReference type="ARBA" id="ARBA00022692"/>
    </source>
</evidence>
<dbReference type="SMART" id="SM00267">
    <property type="entry name" value="GGDEF"/>
    <property type="match status" value="1"/>
</dbReference>
<evidence type="ECO:0000256" key="15">
    <source>
        <dbReference type="ARBA" id="ARBA00022989"/>
    </source>
</evidence>
<dbReference type="GO" id="GO:0030244">
    <property type="term" value="P:cellulose biosynthetic process"/>
    <property type="evidence" value="ECO:0007669"/>
    <property type="project" value="UniProtKB-KW"/>
</dbReference>
<keyword evidence="7" id="KW-1003">Cell membrane</keyword>
<evidence type="ECO:0000256" key="2">
    <source>
        <dbReference type="ARBA" id="ARBA00004429"/>
    </source>
</evidence>
<evidence type="ECO:0000256" key="8">
    <source>
        <dbReference type="ARBA" id="ARBA00022519"/>
    </source>
</evidence>
<evidence type="ECO:0000256" key="19">
    <source>
        <dbReference type="ARBA" id="ARBA00034247"/>
    </source>
</evidence>
<dbReference type="EMBL" id="CP061801">
    <property type="protein sequence ID" value="QPJ98970.1"/>
    <property type="molecule type" value="Genomic_DNA"/>
</dbReference>
<comment type="pathway">
    <text evidence="3">Purine metabolism; 3',5'-cyclic di-GMP biosynthesis.</text>
</comment>
<evidence type="ECO:0000256" key="16">
    <source>
        <dbReference type="ARBA" id="ARBA00023134"/>
    </source>
</evidence>
<evidence type="ECO:0000256" key="20">
    <source>
        <dbReference type="ARBA" id="ARBA00045634"/>
    </source>
</evidence>
<dbReference type="GO" id="GO:1902201">
    <property type="term" value="P:negative regulation of bacterial-type flagellum-dependent cell motility"/>
    <property type="evidence" value="ECO:0007669"/>
    <property type="project" value="TreeGrafter"/>
</dbReference>
<dbReference type="PROSITE" id="PS50887">
    <property type="entry name" value="GGDEF"/>
    <property type="match status" value="1"/>
</dbReference>
<comment type="catalytic activity">
    <reaction evidence="19">
        <text>2 GTP = 3',3'-c-di-GMP + 2 diphosphate</text>
        <dbReference type="Rhea" id="RHEA:24898"/>
        <dbReference type="ChEBI" id="CHEBI:33019"/>
        <dbReference type="ChEBI" id="CHEBI:37565"/>
        <dbReference type="ChEBI" id="CHEBI:58805"/>
        <dbReference type="EC" id="2.7.7.65"/>
    </reaction>
</comment>
<comment type="subunit">
    <text evidence="5">Homodimer.</text>
</comment>
<keyword evidence="15 21" id="KW-1133">Transmembrane helix</keyword>
<keyword evidence="13" id="KW-0460">Magnesium</keyword>
<dbReference type="FunFam" id="3.30.70.270:FF:000001">
    <property type="entry name" value="Diguanylate cyclase domain protein"/>
    <property type="match status" value="1"/>
</dbReference>
<organism evidence="23">
    <name type="scientific">Enterobacter mori</name>
    <dbReference type="NCBI Taxonomy" id="539813"/>
    <lineage>
        <taxon>Bacteria</taxon>
        <taxon>Pseudomonadati</taxon>
        <taxon>Pseudomonadota</taxon>
        <taxon>Gammaproteobacteria</taxon>
        <taxon>Enterobacterales</taxon>
        <taxon>Enterobacteriaceae</taxon>
        <taxon>Enterobacter</taxon>
    </lineage>
</organism>
<evidence type="ECO:0000313" key="23">
    <source>
        <dbReference type="EMBL" id="QPJ98970.1"/>
    </source>
</evidence>
<evidence type="ECO:0000256" key="17">
    <source>
        <dbReference type="ARBA" id="ARBA00023136"/>
    </source>
</evidence>
<keyword evidence="8" id="KW-0997">Cell inner membrane</keyword>
<evidence type="ECO:0000256" key="1">
    <source>
        <dbReference type="ARBA" id="ARBA00001946"/>
    </source>
</evidence>
<evidence type="ECO:0000256" key="11">
    <source>
        <dbReference type="ARBA" id="ARBA00022723"/>
    </source>
</evidence>
<dbReference type="InterPro" id="IPR000160">
    <property type="entry name" value="GGDEF_dom"/>
</dbReference>
<evidence type="ECO:0000256" key="5">
    <source>
        <dbReference type="ARBA" id="ARBA00011738"/>
    </source>
</evidence>
<dbReference type="CDD" id="cd01949">
    <property type="entry name" value="GGDEF"/>
    <property type="match status" value="1"/>
</dbReference>
<dbReference type="InterPro" id="IPR033416">
    <property type="entry name" value="CHASE7"/>
</dbReference>
<evidence type="ECO:0000256" key="13">
    <source>
        <dbReference type="ARBA" id="ARBA00022842"/>
    </source>
</evidence>
<keyword evidence="16" id="KW-0342">GTP-binding</keyword>
<keyword evidence="11" id="KW-0479">Metal-binding</keyword>
<comment type="function">
    <text evidence="20">Catalyzes the synthesis of cyclic-di-GMP (c-di-GMP) via the condensation of 2 GTP molecules. Cyclic-di-GMP is a second messenger which controls cell surface-associated traits in bacteria. Involved in the regulation of cellulose production.</text>
</comment>
<evidence type="ECO:0000256" key="12">
    <source>
        <dbReference type="ARBA" id="ARBA00022741"/>
    </source>
</evidence>
<proteinExistence type="predicted"/>
<comment type="pathway">
    <text evidence="4">Glycan metabolism; bacterial cellulose biosynthesis.</text>
</comment>
<dbReference type="Gene3D" id="3.30.70.270">
    <property type="match status" value="1"/>
</dbReference>
<reference evidence="23" key="1">
    <citation type="submission" date="2020-09" db="EMBL/GenBank/DDBJ databases">
        <title>First Report of a novel Colistin-Resistant species of Enterobacter cloacae complex Producing MCR-5 isolated from hospital sewage water.</title>
        <authorList>
            <person name="Zhou K."/>
        </authorList>
    </citation>
    <scope>NUCLEOTIDE SEQUENCE [LARGE SCALE GENOMIC DNA]</scope>
    <source>
        <strain evidence="23">HSW1412</strain>
    </source>
</reference>
<dbReference type="GO" id="GO:0005525">
    <property type="term" value="F:GTP binding"/>
    <property type="evidence" value="ECO:0007669"/>
    <property type="project" value="UniProtKB-KW"/>
</dbReference>
<feature type="domain" description="GGDEF" evidence="22">
    <location>
        <begin position="429"/>
        <end position="564"/>
    </location>
</feature>
<comment type="subcellular location">
    <subcellularLocation>
        <location evidence="2">Cell inner membrane</location>
        <topology evidence="2">Multi-pass membrane protein</topology>
    </subcellularLocation>
</comment>
<name>A0A7T0DT13_9ENTR</name>
<dbReference type="AlphaFoldDB" id="A0A7T0DT13"/>
<dbReference type="InterPro" id="IPR029787">
    <property type="entry name" value="Nucleotide_cyclase"/>
</dbReference>
<evidence type="ECO:0000256" key="14">
    <source>
        <dbReference type="ARBA" id="ARBA00022916"/>
    </source>
</evidence>
<dbReference type="SUPFAM" id="SSF55073">
    <property type="entry name" value="Nucleotide cyclase"/>
    <property type="match status" value="1"/>
</dbReference>
<sequence>MQRDTYFVKRSFLQWLHNRSNPGLIVNICFLVVLIFSTLLTWREVVVLEGAYVSSQRNHLETVASALDRQLQFSVDKLLFFRKSMGEALQTPLGFDVLQMAVARFKTVRNTPSWQLIVDKDRTLPVNGVSDEFVSKTTLLNRDDEHISHEISAALEVGYLLRLASSSTQKEERAMYISRAGLWVATNTPVNDDEIISRYYHFVTRPWFTQQSGRANRARAVRWFFSSTTSTAPADAPTITASVPVYFNNYWYGVVALDFSVATMKRLLKDAVADHTEGEYQLYDTRLNLIASSEASASKINLFDDVERAQIASAIAGDTEGGLRLGSRFVSWERLDHFNGVVLRVHTLDEGVRGDFGSISIVLALLWALFTAMLLISWLVIRRMVRNMYTLQNSLQWQAWHDPLTRLNNRGALFERAKQLAETCQQQSLPFSVIQIDLDHFKNINDLFGHQAGDKVLSHAAGLIATGLRTSDVAGRVGGEEFCVVLPGIALPEASAVAERIRSRIDSKEILVKKNTTIRISASFGVSCAHEKGNYNFEQLQSIADTRLYQAKQYGRNRVVWRDRDKE</sequence>
<keyword evidence="12" id="KW-0547">Nucleotide-binding</keyword>
<evidence type="ECO:0000256" key="6">
    <source>
        <dbReference type="ARBA" id="ARBA00012528"/>
    </source>
</evidence>
<gene>
    <name evidence="23" type="primary">yedQ</name>
    <name evidence="23" type="ORF">IDM36_13620</name>
</gene>
<dbReference type="PANTHER" id="PTHR45138:SF16">
    <property type="entry name" value="DIGUANYLATE CYCLASE DGCQ-RELATED"/>
    <property type="match status" value="1"/>
</dbReference>
<dbReference type="GO" id="GO:0046872">
    <property type="term" value="F:metal ion binding"/>
    <property type="evidence" value="ECO:0007669"/>
    <property type="project" value="UniProtKB-KW"/>
</dbReference>
<evidence type="ECO:0000259" key="22">
    <source>
        <dbReference type="PROSITE" id="PS50887"/>
    </source>
</evidence>
<dbReference type="GO" id="GO:0052621">
    <property type="term" value="F:diguanylate cyclase activity"/>
    <property type="evidence" value="ECO:0007669"/>
    <property type="project" value="UniProtKB-EC"/>
</dbReference>
<dbReference type="NCBIfam" id="NF011955">
    <property type="entry name" value="PRK15426.1"/>
    <property type="match status" value="1"/>
</dbReference>
<dbReference type="PANTHER" id="PTHR45138">
    <property type="entry name" value="REGULATORY COMPONENTS OF SENSORY TRANSDUCTION SYSTEM"/>
    <property type="match status" value="1"/>
</dbReference>
<feature type="transmembrane region" description="Helical" evidence="21">
    <location>
        <begin position="21"/>
        <end position="42"/>
    </location>
</feature>
<dbReference type="NCBIfam" id="TIGR00254">
    <property type="entry name" value="GGDEF"/>
    <property type="match status" value="1"/>
</dbReference>
<dbReference type="EC" id="2.7.7.65" evidence="6"/>
<dbReference type="UniPathway" id="UPA00694"/>
<keyword evidence="17 21" id="KW-0472">Membrane</keyword>
<accession>A0A7T0DT13</accession>
<dbReference type="Pfam" id="PF00990">
    <property type="entry name" value="GGDEF"/>
    <property type="match status" value="1"/>
</dbReference>